<dbReference type="Gene3D" id="3.30.559.10">
    <property type="entry name" value="Chloramphenicol acetyltransferase-like domain"/>
    <property type="match status" value="1"/>
</dbReference>
<dbReference type="GO" id="GO:0044550">
    <property type="term" value="P:secondary metabolite biosynthetic process"/>
    <property type="evidence" value="ECO:0007669"/>
    <property type="project" value="TreeGrafter"/>
</dbReference>
<evidence type="ECO:0000259" key="4">
    <source>
        <dbReference type="PROSITE" id="PS50075"/>
    </source>
</evidence>
<dbReference type="Gene3D" id="3.40.50.1820">
    <property type="entry name" value="alpha/beta hydrolase"/>
    <property type="match status" value="1"/>
</dbReference>
<dbReference type="Gene3D" id="1.10.10.1830">
    <property type="entry name" value="Non-ribosomal peptide synthase, adenylation domain"/>
    <property type="match status" value="1"/>
</dbReference>
<dbReference type="SUPFAM" id="SSF47336">
    <property type="entry name" value="ACP-like"/>
    <property type="match status" value="1"/>
</dbReference>
<accession>A0A2S9YN02</accession>
<dbReference type="PANTHER" id="PTHR45527">
    <property type="entry name" value="NONRIBOSOMAL PEPTIDE SYNTHETASE"/>
    <property type="match status" value="1"/>
</dbReference>
<dbReference type="InterPro" id="IPR029058">
    <property type="entry name" value="AB_hydrolase_fold"/>
</dbReference>
<dbReference type="AlphaFoldDB" id="A0A2S9YN02"/>
<dbReference type="Proteomes" id="UP000238823">
    <property type="component" value="Unassembled WGS sequence"/>
</dbReference>
<feature type="compositionally biased region" description="Low complexity" evidence="3">
    <location>
        <begin position="515"/>
        <end position="524"/>
    </location>
</feature>
<evidence type="ECO:0000256" key="1">
    <source>
        <dbReference type="ARBA" id="ARBA00022450"/>
    </source>
</evidence>
<dbReference type="EMBL" id="PVNL01000074">
    <property type="protein sequence ID" value="PRQ06476.1"/>
    <property type="molecule type" value="Genomic_DNA"/>
</dbReference>
<dbReference type="GO" id="GO:0003824">
    <property type="term" value="F:catalytic activity"/>
    <property type="evidence" value="ECO:0007669"/>
    <property type="project" value="InterPro"/>
</dbReference>
<evidence type="ECO:0000256" key="2">
    <source>
        <dbReference type="ARBA" id="ARBA00022553"/>
    </source>
</evidence>
<evidence type="ECO:0000313" key="6">
    <source>
        <dbReference type="Proteomes" id="UP000238823"/>
    </source>
</evidence>
<dbReference type="Gene3D" id="3.30.559.30">
    <property type="entry name" value="Nonribosomal peptide synthetase, condensation domain"/>
    <property type="match status" value="1"/>
</dbReference>
<dbReference type="InterPro" id="IPR020806">
    <property type="entry name" value="PKS_PP-bd"/>
</dbReference>
<dbReference type="SMART" id="SM00823">
    <property type="entry name" value="PKS_PP"/>
    <property type="match status" value="1"/>
</dbReference>
<dbReference type="GO" id="GO:0043041">
    <property type="term" value="P:amino acid activation for nonribosomal peptide biosynthetic process"/>
    <property type="evidence" value="ECO:0007669"/>
    <property type="project" value="TreeGrafter"/>
</dbReference>
<dbReference type="InterPro" id="IPR044894">
    <property type="entry name" value="TubC_N_sf"/>
</dbReference>
<sequence length="912" mass="98088">MTLTELLLELGRRGVTVQLDAGELKVSAPRGVLTGELLAALREHKPALIERLGGGRASVVEVTSRDRPIPLSAAQERMWFLKQLETELGRFNVPIAARLRGPFDRQAFAASLDLLVARHEILRTRYELRGSAAVQVIDAQADSPLVVIDGRELGETERAAAIEALITTPAGPGRGAIEVRLLELDDEHHAIAVSLRDVALDGWSRGVFVTELGRLYAALSGSGDGGRDVDSVIAQLPRLPIQYADWCAWQQRWLAGPEAAAQLSWWTQTLAGLPRDAGLRPDHPRPRVRRMQARLHPITFAPELVAALRSWTSASGATLYAALLASFAVVASRRSEAAEIVVGAPVANREQRETASVLGLFANNVVLRLHPTPSAEPTALLLAIRTTIQEAVRRQAIPFEVVVNALDTAHEHDRTPLFQVIVALNVATPDAALGGATLEPLVVDEQLSRFDLELAVEESRGQLSGYIKYDVQLYEPATIAAVAHDLVAVTEQLTSAPTVAAIHCPAIAELPPPRSNAAASPAARVIPHPNAPKLRASGTEGRAPESELERRVAALFAELLAVEVESATADFFALGGHSLAATRLALEVRRRFAVELPVHCVFEHSSVAELAAWIEARGESPTAADCMVLLRHSPGGQPVFVLPPGIGSPACYSDMHWPDGVTVWGAQIPGLFEAADKPDFDAIIRGWAAAIRELQPDGPHSIVGWSLGAQLGPELAAELEGRGSVVNFLCLIDGGPLPGDDAPGWRPLARAPGRPTDAIRIWAAVRMPERDELARWLAWCGLALPPAAGPRPSFASLRSFATQTGRTIAVFTRNVMAAARVRARSCQAPILLIRAEEHRGRPDALLGRVRARTAGSVETIYAAGNHMSMMLEPEHRRALSQIIATAWSRRASVDGAERLHDSTQSSKARTGT</sequence>
<dbReference type="PANTHER" id="PTHR45527:SF1">
    <property type="entry name" value="FATTY ACID SYNTHASE"/>
    <property type="match status" value="1"/>
</dbReference>
<organism evidence="5 6">
    <name type="scientific">Enhygromyxa salina</name>
    <dbReference type="NCBI Taxonomy" id="215803"/>
    <lineage>
        <taxon>Bacteria</taxon>
        <taxon>Pseudomonadati</taxon>
        <taxon>Myxococcota</taxon>
        <taxon>Polyangia</taxon>
        <taxon>Nannocystales</taxon>
        <taxon>Nannocystaceae</taxon>
        <taxon>Enhygromyxa</taxon>
    </lineage>
</organism>
<dbReference type="GO" id="GO:0005829">
    <property type="term" value="C:cytosol"/>
    <property type="evidence" value="ECO:0007669"/>
    <property type="project" value="TreeGrafter"/>
</dbReference>
<name>A0A2S9YN02_9BACT</name>
<dbReference type="GO" id="GO:0031177">
    <property type="term" value="F:phosphopantetheine binding"/>
    <property type="evidence" value="ECO:0007669"/>
    <property type="project" value="InterPro"/>
</dbReference>
<dbReference type="InterPro" id="IPR001031">
    <property type="entry name" value="Thioesterase"/>
</dbReference>
<dbReference type="SUPFAM" id="SSF52777">
    <property type="entry name" value="CoA-dependent acyltransferases"/>
    <property type="match status" value="2"/>
</dbReference>
<keyword evidence="1" id="KW-0596">Phosphopantetheine</keyword>
<dbReference type="PROSITE" id="PS50075">
    <property type="entry name" value="CARRIER"/>
    <property type="match status" value="1"/>
</dbReference>
<dbReference type="Pfam" id="PF00975">
    <property type="entry name" value="Thioesterase"/>
    <property type="match status" value="1"/>
</dbReference>
<gene>
    <name evidence="5" type="primary">lgrB</name>
    <name evidence="5" type="ORF">ENSA7_37950</name>
</gene>
<dbReference type="SUPFAM" id="SSF53474">
    <property type="entry name" value="alpha/beta-Hydrolases"/>
    <property type="match status" value="1"/>
</dbReference>
<dbReference type="Pfam" id="PF18563">
    <property type="entry name" value="TubC_N"/>
    <property type="match status" value="1"/>
</dbReference>
<dbReference type="InterPro" id="IPR023213">
    <property type="entry name" value="CAT-like_dom_sf"/>
</dbReference>
<dbReference type="Gene3D" id="1.10.1200.10">
    <property type="entry name" value="ACP-like"/>
    <property type="match status" value="1"/>
</dbReference>
<dbReference type="InterPro" id="IPR001242">
    <property type="entry name" value="Condensation_dom"/>
</dbReference>
<dbReference type="InterPro" id="IPR009081">
    <property type="entry name" value="PP-bd_ACP"/>
</dbReference>
<feature type="region of interest" description="Disordered" evidence="3">
    <location>
        <begin position="513"/>
        <end position="545"/>
    </location>
</feature>
<dbReference type="InterPro" id="IPR041464">
    <property type="entry name" value="TubC_N"/>
</dbReference>
<reference evidence="5 6" key="1">
    <citation type="submission" date="2018-03" db="EMBL/GenBank/DDBJ databases">
        <title>Draft Genome Sequences of the Obligatory Marine Myxobacteria Enhygromyxa salina SWB007.</title>
        <authorList>
            <person name="Poehlein A."/>
            <person name="Moghaddam J.A."/>
            <person name="Harms H."/>
            <person name="Alanjari M."/>
            <person name="Koenig G.M."/>
            <person name="Daniel R."/>
            <person name="Schaeberle T.F."/>
        </authorList>
    </citation>
    <scope>NUCLEOTIDE SEQUENCE [LARGE SCALE GENOMIC DNA]</scope>
    <source>
        <strain evidence="5 6">SWB007</strain>
    </source>
</reference>
<protein>
    <submittedName>
        <fullName evidence="5">Linear gramicidin synthase subunit B</fullName>
    </submittedName>
</protein>
<dbReference type="CDD" id="cd19531">
    <property type="entry name" value="LCL_NRPS-like"/>
    <property type="match status" value="1"/>
</dbReference>
<dbReference type="SMART" id="SM00824">
    <property type="entry name" value="PKS_TE"/>
    <property type="match status" value="1"/>
</dbReference>
<proteinExistence type="predicted"/>
<evidence type="ECO:0000256" key="3">
    <source>
        <dbReference type="SAM" id="MobiDB-lite"/>
    </source>
</evidence>
<evidence type="ECO:0000313" key="5">
    <source>
        <dbReference type="EMBL" id="PRQ06476.1"/>
    </source>
</evidence>
<dbReference type="OrthoDB" id="2472181at2"/>
<dbReference type="Pfam" id="PF00668">
    <property type="entry name" value="Condensation"/>
    <property type="match status" value="1"/>
</dbReference>
<dbReference type="RefSeq" id="WP_106090763.1">
    <property type="nucleotide sequence ID" value="NZ_PVNL01000074.1"/>
</dbReference>
<feature type="domain" description="Carrier" evidence="4">
    <location>
        <begin position="543"/>
        <end position="618"/>
    </location>
</feature>
<comment type="caution">
    <text evidence="5">The sequence shown here is derived from an EMBL/GenBank/DDBJ whole genome shotgun (WGS) entry which is preliminary data.</text>
</comment>
<dbReference type="InterPro" id="IPR036736">
    <property type="entry name" value="ACP-like_sf"/>
</dbReference>
<keyword evidence="2" id="KW-0597">Phosphoprotein</keyword>
<dbReference type="InterPro" id="IPR020802">
    <property type="entry name" value="TesA-like"/>
</dbReference>
<dbReference type="Pfam" id="PF00550">
    <property type="entry name" value="PP-binding"/>
    <property type="match status" value="1"/>
</dbReference>